<dbReference type="Proteomes" id="UP000519126">
    <property type="component" value="Unassembled WGS sequence"/>
</dbReference>
<dbReference type="GO" id="GO:0016787">
    <property type="term" value="F:hydrolase activity"/>
    <property type="evidence" value="ECO:0007669"/>
    <property type="project" value="InterPro"/>
</dbReference>
<dbReference type="Pfam" id="PF00149">
    <property type="entry name" value="Metallophos"/>
    <property type="match status" value="1"/>
</dbReference>
<accession>A0A7X9YEM6</accession>
<name>A0A7X9YEM6_9GAMM</name>
<sequence length="1024" mass="117847">MSHSTKIFIVSDIHVKENNNEIIHKLNKLVEYINAYSKEGDIALFVGDIAFSGNKNEYLKIEDIFNKLSKKVEILMCPGNHDHNFSINSAVRDILLTNIKNDYVNIKDDIISAITTGQEDFFAFRDSHTYASAVEKSPLAVKYQFFEKQRLSFQALNTAWCSEIKEVSGSLIFPENRILSPDINSLNIIFFHHPLSWFEANNQKAIRNKIRNDFDIVITGHEHISDGFHFRKDENNCLFIESISFDDPGREENGFLVLNVKEDSVIEQFLWSGDCFKKSQELIRSEIELPKSLSTNINGYELKPDFFSKILDLGTGFSHAEKESLDLDDVFVYPNIKLLGSIDSELKNLSSKDISLDRSFSHLILIGEESIGKSTLIKKFFVDFLLDEKLPILLDGMLIKKAKKLKVDNLNKYITEQYIDLNFEKLVADKKEKILLIDNFDFIKGSFNERCLIFSELFEIFDRVVLSVSESFDIADLTISKEKYLINFKKADILRLGYKLRYELINKWNELKTGCQIDRGQLITQNDISNKTINRLIGKNFIPSSPLFLLTMLQSLDSGDATDINTSSHGYYYQYLITSSMGASGIKKEQLEEIFSYAKELSFYFYNRQSNSEDYDSLWDFNTKFCAEYGLKIDAGKRLEQLVRSKILHRSAEQDTYSFKYPYVYYFFIAKYFAETLDDPITTKLIDNLIEGLHVNKNMNILMFLTHHSKDKTVLDKIIKHAQRHFNSIEKVSLDLDVMFLDQLVESLPPMIYELDKSDSQSYRLKKAEAQDDAEDKDSIQDKDSEENNPEKDPEISTLIKNMNVTFKSLDLLGQLARTYYGSLKVDKKTELIEAAIAAPLRAMGYIFEEINKQPDEMISIIEKNIKSKIGDKEEINSKEINKYARKALFDLLWLISTSFINKISTAIGNENLLPIIEKIASKESTNAYYMLLLATKLDLGNKTSPDSVKRIIGRMSSNGLSTTIIQGLILNYLYMFDVKDEIVRKLCSIAKIKYDYVQQQMNLDNSKIKELIKSTSQNEKTIS</sequence>
<comment type="caution">
    <text evidence="4">The sequence shown here is derived from an EMBL/GenBank/DDBJ whole genome shotgun (WGS) entry which is preliminary data.</text>
</comment>
<dbReference type="Gene3D" id="3.60.21.10">
    <property type="match status" value="1"/>
</dbReference>
<feature type="domain" description="Calcineurin-like phosphoesterase" evidence="2">
    <location>
        <begin position="6"/>
        <end position="224"/>
    </location>
</feature>
<dbReference type="PANTHER" id="PTHR31302:SF0">
    <property type="entry name" value="TRANSMEMBRANE PROTEIN WITH METALLOPHOSPHOESTERASE DOMAIN"/>
    <property type="match status" value="1"/>
</dbReference>
<dbReference type="InterPro" id="IPR029052">
    <property type="entry name" value="Metallo-depent_PP-like"/>
</dbReference>
<dbReference type="Pfam" id="PF24406">
    <property type="entry name" value="nSTAND_NTPase4"/>
    <property type="match status" value="1"/>
</dbReference>
<dbReference type="InterPro" id="IPR027417">
    <property type="entry name" value="P-loop_NTPase"/>
</dbReference>
<dbReference type="SUPFAM" id="SSF56300">
    <property type="entry name" value="Metallo-dependent phosphatases"/>
    <property type="match status" value="1"/>
</dbReference>
<dbReference type="AlphaFoldDB" id="A0A7X9YEM6"/>
<gene>
    <name evidence="4" type="ORF">HHL01_07670</name>
</gene>
<dbReference type="PANTHER" id="PTHR31302">
    <property type="entry name" value="TRANSMEMBRANE PROTEIN WITH METALLOPHOSPHOESTERASE DOMAIN-RELATED"/>
    <property type="match status" value="1"/>
</dbReference>
<evidence type="ECO:0000313" key="5">
    <source>
        <dbReference type="Proteomes" id="UP000519126"/>
    </source>
</evidence>
<evidence type="ECO:0000256" key="1">
    <source>
        <dbReference type="SAM" id="MobiDB-lite"/>
    </source>
</evidence>
<feature type="domain" description="STAND NTPase 4 small alpha/beta" evidence="3">
    <location>
        <begin position="614"/>
        <end position="669"/>
    </location>
</feature>
<dbReference type="InterPro" id="IPR004843">
    <property type="entry name" value="Calcineurin-like_PHP"/>
</dbReference>
<evidence type="ECO:0000259" key="2">
    <source>
        <dbReference type="Pfam" id="PF00149"/>
    </source>
</evidence>
<organism evidence="4 5">
    <name type="scientific">Pseudoalteromonas arctica</name>
    <dbReference type="NCBI Taxonomy" id="394751"/>
    <lineage>
        <taxon>Bacteria</taxon>
        <taxon>Pseudomonadati</taxon>
        <taxon>Pseudomonadota</taxon>
        <taxon>Gammaproteobacteria</taxon>
        <taxon>Alteromonadales</taxon>
        <taxon>Pseudoalteromonadaceae</taxon>
        <taxon>Pseudoalteromonas</taxon>
    </lineage>
</organism>
<evidence type="ECO:0000259" key="3">
    <source>
        <dbReference type="Pfam" id="PF24406"/>
    </source>
</evidence>
<protein>
    <recommendedName>
        <fullName evidence="6">Calcineurin-like phosphoesterase domain-containing protein</fullName>
    </recommendedName>
</protein>
<dbReference type="RefSeq" id="WP_170071562.1">
    <property type="nucleotide sequence ID" value="NZ_JABBCX010000002.1"/>
</dbReference>
<evidence type="ECO:0008006" key="6">
    <source>
        <dbReference type="Google" id="ProtNLM"/>
    </source>
</evidence>
<evidence type="ECO:0000313" key="4">
    <source>
        <dbReference type="EMBL" id="NMF48058.1"/>
    </source>
</evidence>
<proteinExistence type="predicted"/>
<dbReference type="InterPro" id="IPR051158">
    <property type="entry name" value="Metallophosphoesterase_sf"/>
</dbReference>
<dbReference type="Gene3D" id="3.40.50.300">
    <property type="entry name" value="P-loop containing nucleotide triphosphate hydrolases"/>
    <property type="match status" value="1"/>
</dbReference>
<feature type="region of interest" description="Disordered" evidence="1">
    <location>
        <begin position="764"/>
        <end position="796"/>
    </location>
</feature>
<dbReference type="InterPro" id="IPR057123">
    <property type="entry name" value="STAND_NTPase4_dom"/>
</dbReference>
<reference evidence="4 5" key="1">
    <citation type="submission" date="2020-04" db="EMBL/GenBank/DDBJ databases">
        <title>Genome Sequencing and Assembley of Pseudoalteromonas artica.</title>
        <authorList>
            <person name="Akerly B."/>
            <person name="Cook G."/>
        </authorList>
    </citation>
    <scope>NUCLEOTIDE SEQUENCE [LARGE SCALE GENOMIC DNA]</scope>
    <source>
        <strain evidence="4 5">NEC-BIFX-0059</strain>
    </source>
</reference>
<dbReference type="EMBL" id="JABBCX010000002">
    <property type="protein sequence ID" value="NMF48058.1"/>
    <property type="molecule type" value="Genomic_DNA"/>
</dbReference>